<feature type="coiled-coil region" evidence="1">
    <location>
        <begin position="172"/>
        <end position="203"/>
    </location>
</feature>
<evidence type="ECO:0000256" key="1">
    <source>
        <dbReference type="SAM" id="Coils"/>
    </source>
</evidence>
<evidence type="ECO:0000313" key="3">
    <source>
        <dbReference type="Proteomes" id="UP001302126"/>
    </source>
</evidence>
<evidence type="ECO:0000313" key="2">
    <source>
        <dbReference type="EMBL" id="KAK4187223.1"/>
    </source>
</evidence>
<proteinExistence type="predicted"/>
<feature type="non-terminal residue" evidence="2">
    <location>
        <position position="249"/>
    </location>
</feature>
<accession>A0AAN7AHA9</accession>
<keyword evidence="3" id="KW-1185">Reference proteome</keyword>
<reference evidence="2" key="2">
    <citation type="submission" date="2023-05" db="EMBL/GenBank/DDBJ databases">
        <authorList>
            <consortium name="Lawrence Berkeley National Laboratory"/>
            <person name="Steindorff A."/>
            <person name="Hensen N."/>
            <person name="Bonometti L."/>
            <person name="Westerberg I."/>
            <person name="Brannstrom I.O."/>
            <person name="Guillou S."/>
            <person name="Cros-Aarteil S."/>
            <person name="Calhoun S."/>
            <person name="Haridas S."/>
            <person name="Kuo A."/>
            <person name="Mondo S."/>
            <person name="Pangilinan J."/>
            <person name="Riley R."/>
            <person name="Labutti K."/>
            <person name="Andreopoulos B."/>
            <person name="Lipzen A."/>
            <person name="Chen C."/>
            <person name="Yanf M."/>
            <person name="Daum C."/>
            <person name="Ng V."/>
            <person name="Clum A."/>
            <person name="Ohm R."/>
            <person name="Martin F."/>
            <person name="Silar P."/>
            <person name="Natvig D."/>
            <person name="Lalanne C."/>
            <person name="Gautier V."/>
            <person name="Ament-Velasquez S.L."/>
            <person name="Kruys A."/>
            <person name="Hutchinson M.I."/>
            <person name="Powell A.J."/>
            <person name="Barry K."/>
            <person name="Miller A.N."/>
            <person name="Grigoriev I.V."/>
            <person name="Debuchy R."/>
            <person name="Gladieux P."/>
            <person name="Thoren M.H."/>
            <person name="Johannesson H."/>
        </authorList>
    </citation>
    <scope>NUCLEOTIDE SEQUENCE</scope>
    <source>
        <strain evidence="2">PSN309</strain>
    </source>
</reference>
<dbReference type="EMBL" id="MU864407">
    <property type="protein sequence ID" value="KAK4187223.1"/>
    <property type="molecule type" value="Genomic_DNA"/>
</dbReference>
<keyword evidence="1" id="KW-0175">Coiled coil</keyword>
<dbReference type="Proteomes" id="UP001302126">
    <property type="component" value="Unassembled WGS sequence"/>
</dbReference>
<sequence length="249" mass="28041">MEPLDARRTTPAACQAIEEAWHRISPQWQDGVMQNAIAIIRYSDHSALLSEIEDALRMGEYPNPSAFIATVAMNHNEIPATFWTAASTHQHGAQLIHDVLEGWSSPRESNFWVQCMKECPTDNPDDELSLVTCTDEESEMAKDDDDPVAPALAKSQQAEQGLVNAVERRYYLDRMIADLVAQRRRAEELVARKAQEEEVARKEVWDALSDFWFKADRKGTVPKPAPTAALLGFYRKMTEVKVGVYQGPP</sequence>
<gene>
    <name evidence="2" type="ORF">QBC35DRAFT_499364</name>
</gene>
<organism evidence="2 3">
    <name type="scientific">Podospora australis</name>
    <dbReference type="NCBI Taxonomy" id="1536484"/>
    <lineage>
        <taxon>Eukaryota</taxon>
        <taxon>Fungi</taxon>
        <taxon>Dikarya</taxon>
        <taxon>Ascomycota</taxon>
        <taxon>Pezizomycotina</taxon>
        <taxon>Sordariomycetes</taxon>
        <taxon>Sordariomycetidae</taxon>
        <taxon>Sordariales</taxon>
        <taxon>Podosporaceae</taxon>
        <taxon>Podospora</taxon>
    </lineage>
</organism>
<reference evidence="2" key="1">
    <citation type="journal article" date="2023" name="Mol. Phylogenet. Evol.">
        <title>Genome-scale phylogeny and comparative genomics of the fungal order Sordariales.</title>
        <authorList>
            <person name="Hensen N."/>
            <person name="Bonometti L."/>
            <person name="Westerberg I."/>
            <person name="Brannstrom I.O."/>
            <person name="Guillou S."/>
            <person name="Cros-Aarteil S."/>
            <person name="Calhoun S."/>
            <person name="Haridas S."/>
            <person name="Kuo A."/>
            <person name="Mondo S."/>
            <person name="Pangilinan J."/>
            <person name="Riley R."/>
            <person name="LaButti K."/>
            <person name="Andreopoulos B."/>
            <person name="Lipzen A."/>
            <person name="Chen C."/>
            <person name="Yan M."/>
            <person name="Daum C."/>
            <person name="Ng V."/>
            <person name="Clum A."/>
            <person name="Steindorff A."/>
            <person name="Ohm R.A."/>
            <person name="Martin F."/>
            <person name="Silar P."/>
            <person name="Natvig D.O."/>
            <person name="Lalanne C."/>
            <person name="Gautier V."/>
            <person name="Ament-Velasquez S.L."/>
            <person name="Kruys A."/>
            <person name="Hutchinson M.I."/>
            <person name="Powell A.J."/>
            <person name="Barry K."/>
            <person name="Miller A.N."/>
            <person name="Grigoriev I.V."/>
            <person name="Debuchy R."/>
            <person name="Gladieux P."/>
            <person name="Hiltunen Thoren M."/>
            <person name="Johannesson H."/>
        </authorList>
    </citation>
    <scope>NUCLEOTIDE SEQUENCE</scope>
    <source>
        <strain evidence="2">PSN309</strain>
    </source>
</reference>
<comment type="caution">
    <text evidence="2">The sequence shown here is derived from an EMBL/GenBank/DDBJ whole genome shotgun (WGS) entry which is preliminary data.</text>
</comment>
<name>A0AAN7AHA9_9PEZI</name>
<dbReference type="AlphaFoldDB" id="A0AAN7AHA9"/>
<protein>
    <submittedName>
        <fullName evidence="2">Uncharacterized protein</fullName>
    </submittedName>
</protein>